<evidence type="ECO:0000256" key="2">
    <source>
        <dbReference type="ARBA" id="ARBA00005543"/>
    </source>
</evidence>
<comment type="similarity">
    <text evidence="2">Belongs to the AIM9 family.</text>
</comment>
<dbReference type="GO" id="GO:0005739">
    <property type="term" value="C:mitochondrion"/>
    <property type="evidence" value="ECO:0007669"/>
    <property type="project" value="UniProtKB-SubCell"/>
</dbReference>
<gene>
    <name evidence="8" type="ORF">BO72DRAFT_452313</name>
</gene>
<dbReference type="SUPFAM" id="SSF56112">
    <property type="entry name" value="Protein kinase-like (PK-like)"/>
    <property type="match status" value="1"/>
</dbReference>
<reference evidence="8 9" key="1">
    <citation type="submission" date="2018-02" db="EMBL/GenBank/DDBJ databases">
        <title>The genomes of Aspergillus section Nigri reveals drivers in fungal speciation.</title>
        <authorList>
            <consortium name="DOE Joint Genome Institute"/>
            <person name="Vesth T.C."/>
            <person name="Nybo J."/>
            <person name="Theobald S."/>
            <person name="Brandl J."/>
            <person name="Frisvad J.C."/>
            <person name="Nielsen K.F."/>
            <person name="Lyhne E.K."/>
            <person name="Kogle M.E."/>
            <person name="Kuo A."/>
            <person name="Riley R."/>
            <person name="Clum A."/>
            <person name="Nolan M."/>
            <person name="Lipzen A."/>
            <person name="Salamov A."/>
            <person name="Henrissat B."/>
            <person name="Wiebenga A."/>
            <person name="De vries R.P."/>
            <person name="Grigoriev I.V."/>
            <person name="Mortensen U.H."/>
            <person name="Andersen M.R."/>
            <person name="Baker S.E."/>
        </authorList>
    </citation>
    <scope>NUCLEOTIDE SEQUENCE [LARGE SCALE GENOMIC DNA]</scope>
    <source>
        <strain evidence="8 9">CBS 313.89</strain>
    </source>
</reference>
<dbReference type="OrthoDB" id="2831558at2759"/>
<dbReference type="Proteomes" id="UP000249789">
    <property type="component" value="Unassembled WGS sequence"/>
</dbReference>
<accession>A0A8G1VU72</accession>
<dbReference type="PANTHER" id="PTHR36091:SF1">
    <property type="entry name" value="ALTERED INHERITANCE OF MITOCHONDRIA PROTEIN 9, MITOCHONDRIAL"/>
    <property type="match status" value="1"/>
</dbReference>
<dbReference type="Pfam" id="PF01636">
    <property type="entry name" value="APH"/>
    <property type="match status" value="1"/>
</dbReference>
<evidence type="ECO:0000256" key="6">
    <source>
        <dbReference type="ARBA" id="ARBA00031849"/>
    </source>
</evidence>
<dbReference type="RefSeq" id="XP_040796839.1">
    <property type="nucleotide sequence ID" value="XM_040945702.1"/>
</dbReference>
<organism evidence="8 9">
    <name type="scientific">Aspergillus fijiensis CBS 313.89</name>
    <dbReference type="NCBI Taxonomy" id="1448319"/>
    <lineage>
        <taxon>Eukaryota</taxon>
        <taxon>Fungi</taxon>
        <taxon>Dikarya</taxon>
        <taxon>Ascomycota</taxon>
        <taxon>Pezizomycotina</taxon>
        <taxon>Eurotiomycetes</taxon>
        <taxon>Eurotiomycetidae</taxon>
        <taxon>Eurotiales</taxon>
        <taxon>Aspergillaceae</taxon>
        <taxon>Aspergillus</taxon>
    </lineage>
</organism>
<evidence type="ECO:0000256" key="3">
    <source>
        <dbReference type="ARBA" id="ARBA00016197"/>
    </source>
</evidence>
<evidence type="ECO:0000256" key="4">
    <source>
        <dbReference type="ARBA" id="ARBA00022946"/>
    </source>
</evidence>
<feature type="domain" description="Aminoglycoside phosphotransferase" evidence="7">
    <location>
        <begin position="18"/>
        <end position="261"/>
    </location>
</feature>
<dbReference type="GeneID" id="63863035"/>
<evidence type="ECO:0000259" key="7">
    <source>
        <dbReference type="Pfam" id="PF01636"/>
    </source>
</evidence>
<dbReference type="Gene3D" id="3.90.1200.10">
    <property type="match status" value="1"/>
</dbReference>
<dbReference type="InterPro" id="IPR051035">
    <property type="entry name" value="Mito_inheritance_9"/>
</dbReference>
<dbReference type="VEuPathDB" id="FungiDB:BO72DRAFT_452313"/>
<dbReference type="InterPro" id="IPR002575">
    <property type="entry name" value="Aminoglycoside_PTrfase"/>
</dbReference>
<evidence type="ECO:0000256" key="5">
    <source>
        <dbReference type="ARBA" id="ARBA00023128"/>
    </source>
</evidence>
<sequence length="463" mass="52826">MDDGNEVIAKIPCHNAGPPSITTASEVATLKFLRSRTSIPVPEIIAWSSDPANSVGAEFIIMERTRGVALSETWEVMDTLERYKIIDQVVQVEQELADISFPAYGSLFLRDSLPATCRRYPLPPELDPKELFCIGPSCKRTWWHGNFADQSQSVSKDIGPWTHFPEYASSIVQRELAHIASSETEVQRQLHHFDESQSVDEYRSLLEKMDMVLPILSQDPRVTSASDPVLWHTDLHLGNIFVSPNEPSVIEGIIDWQSSQICPLLIQARFPEFLRPPKDYTFGPVVPGLPDGFDDLSPEQKEQAINNKKLASLSKYYEMSSLAHNQRVYNAMKLDSRLWQPFTYCQLFSHGSLVPLRHCLIRLSQDWSLLELPGSCPFQISGTERRRQDEQKLQYEDRLYLCEIVKNQLLTDDAGWVPHDRWEATAKANRELYDLYIETMSEDVMPEAAAKNWPFPPPDSPTY</sequence>
<dbReference type="EMBL" id="KZ824688">
    <property type="protein sequence ID" value="RAK72827.1"/>
    <property type="molecule type" value="Genomic_DNA"/>
</dbReference>
<evidence type="ECO:0000313" key="9">
    <source>
        <dbReference type="Proteomes" id="UP000249789"/>
    </source>
</evidence>
<keyword evidence="5" id="KW-0496">Mitochondrion</keyword>
<protein>
    <recommendedName>
        <fullName evidence="3">Altered inheritance of mitochondria protein 9, mitochondrial</fullName>
    </recommendedName>
    <alternativeName>
        <fullName evidence="6">Found in mitochondrial proteome protein 29</fullName>
    </alternativeName>
</protein>
<dbReference type="InterPro" id="IPR011009">
    <property type="entry name" value="Kinase-like_dom_sf"/>
</dbReference>
<evidence type="ECO:0000256" key="1">
    <source>
        <dbReference type="ARBA" id="ARBA00004173"/>
    </source>
</evidence>
<keyword evidence="9" id="KW-1185">Reference proteome</keyword>
<dbReference type="AlphaFoldDB" id="A0A8G1VU72"/>
<name>A0A8G1VU72_9EURO</name>
<keyword evidence="4" id="KW-0809">Transit peptide</keyword>
<dbReference type="PANTHER" id="PTHR36091">
    <property type="entry name" value="ALTERED INHERITANCE OF MITOCHONDRIA PROTEIN 9, MITOCHONDRIAL"/>
    <property type="match status" value="1"/>
</dbReference>
<proteinExistence type="inferred from homology"/>
<comment type="subcellular location">
    <subcellularLocation>
        <location evidence="1">Mitochondrion</location>
    </subcellularLocation>
</comment>
<evidence type="ECO:0000313" key="8">
    <source>
        <dbReference type="EMBL" id="RAK72827.1"/>
    </source>
</evidence>